<sequence length="209" mass="24140">MSIYSGFATRSLESTYNAQISRLISLLHDHVYATIRCLPFDNQLWIDDFSKTYHTIVKLEDQKYQLPKYSKFTQELGEYLKPRASLCSSKQTSTADTAYKLIDEKLSFINTSIGLINTTDDDILPNLPKGNDTGCFTRMADYSVNAQSRAKSRMHIKRKSPHGEKDWNRHAKELYMAPITEKKSTKLKHLHKYQDEALMSILKDLSRHV</sequence>
<organism evidence="1 2">
    <name type="scientific">Blepharisma stoltei</name>
    <dbReference type="NCBI Taxonomy" id="1481888"/>
    <lineage>
        <taxon>Eukaryota</taxon>
        <taxon>Sar</taxon>
        <taxon>Alveolata</taxon>
        <taxon>Ciliophora</taxon>
        <taxon>Postciliodesmatophora</taxon>
        <taxon>Heterotrichea</taxon>
        <taxon>Heterotrichida</taxon>
        <taxon>Blepharismidae</taxon>
        <taxon>Blepharisma</taxon>
    </lineage>
</organism>
<dbReference type="AlphaFoldDB" id="A0AAU9JUQ4"/>
<evidence type="ECO:0000313" key="2">
    <source>
        <dbReference type="Proteomes" id="UP001162131"/>
    </source>
</evidence>
<accession>A0AAU9JUQ4</accession>
<gene>
    <name evidence="1" type="ORF">BSTOLATCC_MIC46838</name>
</gene>
<dbReference type="Proteomes" id="UP001162131">
    <property type="component" value="Unassembled WGS sequence"/>
</dbReference>
<comment type="caution">
    <text evidence="1">The sequence shown here is derived from an EMBL/GenBank/DDBJ whole genome shotgun (WGS) entry which is preliminary data.</text>
</comment>
<keyword evidence="2" id="KW-1185">Reference proteome</keyword>
<evidence type="ECO:0000313" key="1">
    <source>
        <dbReference type="EMBL" id="CAG9328854.1"/>
    </source>
</evidence>
<protein>
    <submittedName>
        <fullName evidence="1">Uncharacterized protein</fullName>
    </submittedName>
</protein>
<proteinExistence type="predicted"/>
<name>A0AAU9JUQ4_9CILI</name>
<dbReference type="EMBL" id="CAJZBQ010000046">
    <property type="protein sequence ID" value="CAG9328854.1"/>
    <property type="molecule type" value="Genomic_DNA"/>
</dbReference>
<reference evidence="1" key="1">
    <citation type="submission" date="2021-09" db="EMBL/GenBank/DDBJ databases">
        <authorList>
            <consortium name="AG Swart"/>
            <person name="Singh M."/>
            <person name="Singh A."/>
            <person name="Seah K."/>
            <person name="Emmerich C."/>
        </authorList>
    </citation>
    <scope>NUCLEOTIDE SEQUENCE</scope>
    <source>
        <strain evidence="1">ATCC30299</strain>
    </source>
</reference>